<protein>
    <submittedName>
        <fullName evidence="1">Unnamed protein product</fullName>
    </submittedName>
</protein>
<name>A0ACB5TR43_CANBO</name>
<accession>A0ACB5TR43</accession>
<organism evidence="1 2">
    <name type="scientific">Candida boidinii</name>
    <name type="common">Yeast</name>
    <dbReference type="NCBI Taxonomy" id="5477"/>
    <lineage>
        <taxon>Eukaryota</taxon>
        <taxon>Fungi</taxon>
        <taxon>Dikarya</taxon>
        <taxon>Ascomycota</taxon>
        <taxon>Saccharomycotina</taxon>
        <taxon>Pichiomycetes</taxon>
        <taxon>Pichiales</taxon>
        <taxon>Pichiaceae</taxon>
        <taxon>Ogataea</taxon>
        <taxon>Ogataea/Candida clade</taxon>
    </lineage>
</organism>
<reference evidence="1" key="1">
    <citation type="submission" date="2023-04" db="EMBL/GenBank/DDBJ databases">
        <title>Candida boidinii NBRC 1967.</title>
        <authorList>
            <person name="Ichikawa N."/>
            <person name="Sato H."/>
            <person name="Tonouchi N."/>
        </authorList>
    </citation>
    <scope>NUCLEOTIDE SEQUENCE</scope>
    <source>
        <strain evidence="1">NBRC 1967</strain>
    </source>
</reference>
<dbReference type="Proteomes" id="UP001165101">
    <property type="component" value="Unassembled WGS sequence"/>
</dbReference>
<dbReference type="EMBL" id="BSXV01001658">
    <property type="protein sequence ID" value="GME93529.1"/>
    <property type="molecule type" value="Genomic_DNA"/>
</dbReference>
<gene>
    <name evidence="1" type="ORF">Cboi01_000317400</name>
</gene>
<evidence type="ECO:0000313" key="2">
    <source>
        <dbReference type="Proteomes" id="UP001165101"/>
    </source>
</evidence>
<sequence>MGLFSKFKKNDVKKNESKVKTDNEDKIQKDKKVSLKQEMAKDESLPSYAMDSTLKYKDMLIINRKNTLLVNPFSDKVLNFKDYPECKTNSDRLYLFNNYFQNKRRSIKDNLEYYGIKYSINDEIINNAIKNEDFSILSEIFELQVMQGIKYQFEGFEKEELEKNDLAKYNEQKLVDANKIANNSIGIKSYSVMPETKSIVKVSYPKSMYNDKTALTLDNIPPYIAISADYGQMLPENHINISNSFLKYSEFRLDNLEITKISCLCDDYDLFNYIIYTDEKPEGYNLTEYSKDNDTIRKTPDAHEVVVKVNKRKITAIMLFVSVIKTRKLVPVRGPCFIGMILKFEDGQESRYIGRSAADYEIYYYNISKDRKLSTIRCTYGLSIVGMSFSSIIC</sequence>
<evidence type="ECO:0000313" key="1">
    <source>
        <dbReference type="EMBL" id="GME93529.1"/>
    </source>
</evidence>
<comment type="caution">
    <text evidence="1">The sequence shown here is derived from an EMBL/GenBank/DDBJ whole genome shotgun (WGS) entry which is preliminary data.</text>
</comment>
<proteinExistence type="predicted"/>
<keyword evidence="2" id="KW-1185">Reference proteome</keyword>